<dbReference type="STRING" id="1382798.PK35_01040"/>
<keyword evidence="3 5" id="KW-0378">Hydrolase</keyword>
<comment type="caution">
    <text evidence="10">The sequence shown here is derived from an EMBL/GenBank/DDBJ whole genome shotgun (WGS) entry which is preliminary data.</text>
</comment>
<feature type="binding site" evidence="7">
    <location>
        <position position="107"/>
    </location>
    <ligand>
        <name>substrate</name>
    </ligand>
</feature>
<dbReference type="AlphaFoldDB" id="A0A0D7W9D8"/>
<reference evidence="10 11" key="1">
    <citation type="journal article" date="2015" name="Antonie Van Leeuwenhoek">
        <title>Tamlana nanhaiensis sp. nov., isolated from surface seawater collected from the South China Sea.</title>
        <authorList>
            <person name="Liu X."/>
            <person name="Lai Q."/>
            <person name="Du Y."/>
            <person name="Li G."/>
            <person name="Sun F."/>
            <person name="Shao Z."/>
        </authorList>
    </citation>
    <scope>NUCLEOTIDE SEQUENCE [LARGE SCALE GENOMIC DNA]</scope>
    <source>
        <strain evidence="10 11">FHC16</strain>
    </source>
</reference>
<comment type="pathway">
    <text evidence="1 5">Glycan metabolism; L-arabinan degradation.</text>
</comment>
<dbReference type="GO" id="GO:0031222">
    <property type="term" value="P:arabinan catabolic process"/>
    <property type="evidence" value="ECO:0007669"/>
    <property type="project" value="UniProtKB-UniPathway"/>
</dbReference>
<dbReference type="GO" id="GO:0046558">
    <property type="term" value="F:arabinan endo-1,5-alpha-L-arabinosidase activity"/>
    <property type="evidence" value="ECO:0007669"/>
    <property type="project" value="InterPro"/>
</dbReference>
<keyword evidence="9" id="KW-0732">Signal</keyword>
<feature type="binding site" evidence="7">
    <location>
        <begin position="147"/>
        <end position="150"/>
    </location>
    <ligand>
        <name>substrate</name>
    </ligand>
</feature>
<dbReference type="PANTHER" id="PTHR43301">
    <property type="entry name" value="ARABINAN ENDO-1,5-ALPHA-L-ARABINOSIDASE"/>
    <property type="match status" value="1"/>
</dbReference>
<dbReference type="PATRIC" id="fig|1382798.3.peg.211"/>
<dbReference type="Pfam" id="PF04616">
    <property type="entry name" value="Glyco_hydro_43"/>
    <property type="match status" value="1"/>
</dbReference>
<dbReference type="EMBL" id="JTDV01000001">
    <property type="protein sequence ID" value="KJD34417.1"/>
    <property type="molecule type" value="Genomic_DNA"/>
</dbReference>
<feature type="site" description="Important for catalytic activity, responsible for pKa modulation of the active site Glu and correct orientation of both the proton donor and substrate" evidence="8">
    <location>
        <position position="150"/>
    </location>
</feature>
<evidence type="ECO:0000256" key="3">
    <source>
        <dbReference type="ARBA" id="ARBA00022801"/>
    </source>
</evidence>
<feature type="site" description="Important for substrate recognition" evidence="8">
    <location>
        <position position="283"/>
    </location>
</feature>
<dbReference type="Proteomes" id="UP000032361">
    <property type="component" value="Unassembled WGS sequence"/>
</dbReference>
<accession>A0A0D7W9D8</accession>
<evidence type="ECO:0000256" key="1">
    <source>
        <dbReference type="ARBA" id="ARBA00004834"/>
    </source>
</evidence>
<name>A0A0D7W9D8_9FLAO</name>
<dbReference type="PANTHER" id="PTHR43301:SF3">
    <property type="entry name" value="ARABINAN ENDO-1,5-ALPHA-L-ARABINOSIDASE A-RELATED"/>
    <property type="match status" value="1"/>
</dbReference>
<feature type="chain" id="PRO_5002325741" evidence="9">
    <location>
        <begin position="22"/>
        <end position="328"/>
    </location>
</feature>
<feature type="signal peptide" evidence="9">
    <location>
        <begin position="1"/>
        <end position="21"/>
    </location>
</feature>
<dbReference type="PROSITE" id="PS51257">
    <property type="entry name" value="PROKAR_LIPOPROTEIN"/>
    <property type="match status" value="1"/>
</dbReference>
<organism evidence="10 11">
    <name type="scientific">Neotamlana nanhaiensis</name>
    <dbReference type="NCBI Taxonomy" id="1382798"/>
    <lineage>
        <taxon>Bacteria</taxon>
        <taxon>Pseudomonadati</taxon>
        <taxon>Bacteroidota</taxon>
        <taxon>Flavobacteriia</taxon>
        <taxon>Flavobacteriales</taxon>
        <taxon>Flavobacteriaceae</taxon>
        <taxon>Neotamlana</taxon>
    </lineage>
</organism>
<evidence type="ECO:0000256" key="6">
    <source>
        <dbReference type="PIRSR" id="PIRSR026534-1"/>
    </source>
</evidence>
<evidence type="ECO:0000313" key="11">
    <source>
        <dbReference type="Proteomes" id="UP000032361"/>
    </source>
</evidence>
<dbReference type="RefSeq" id="WP_044624800.1">
    <property type="nucleotide sequence ID" value="NZ_JTDV01000001.1"/>
</dbReference>
<evidence type="ECO:0000256" key="4">
    <source>
        <dbReference type="ARBA" id="ARBA00023295"/>
    </source>
</evidence>
<feature type="active site" description="Proton donor" evidence="6">
    <location>
        <position position="213"/>
    </location>
</feature>
<feature type="binding site" evidence="7">
    <location>
        <position position="30"/>
    </location>
    <ligand>
        <name>substrate</name>
    </ligand>
</feature>
<evidence type="ECO:0000256" key="5">
    <source>
        <dbReference type="PIRNR" id="PIRNR026534"/>
    </source>
</evidence>
<dbReference type="InterPro" id="IPR023296">
    <property type="entry name" value="Glyco_hydro_beta-prop_sf"/>
</dbReference>
<evidence type="ECO:0000256" key="8">
    <source>
        <dbReference type="PIRSR" id="PIRSR026534-3"/>
    </source>
</evidence>
<proteinExistence type="inferred from homology"/>
<dbReference type="InterPro" id="IPR050727">
    <property type="entry name" value="GH43_arabinanases"/>
</dbReference>
<dbReference type="InterPro" id="IPR006710">
    <property type="entry name" value="Glyco_hydro_43"/>
</dbReference>
<comment type="similarity">
    <text evidence="2 5">Belongs to the glycosyl hydrolase 43 family.</text>
</comment>
<evidence type="ECO:0000256" key="2">
    <source>
        <dbReference type="ARBA" id="ARBA00009865"/>
    </source>
</evidence>
<feature type="active site" description="Proton acceptor" evidence="6">
    <location>
        <position position="30"/>
    </location>
</feature>
<sequence>MKSAKLFILQCLFCASLLSCAQTTKPITHDPVVAKQGDTYYLFCTGPGITQFTSKDLKTWTKAKRVFAESPKWAKQVAPGFNGHIWAPDITLHNGKYYLYYSISAFGKNTSGIGLVTNKTLNPDDENYKWEDQGCVIQSVPNRDMWNAIDPNLIFDEEGTPWLAFGSFWSGLKMVQLNDDLKTLAEPQKWVPIASRTRSENIPDADAGDAALEGPFIFKKGDYYYQFLSWDYCCRGENSTYKLVVGRSKSVTGPYVDKTGKKLTEGGGSMVIEGNKNWYGVGHNSVFTFNGKDYTFMHGYDASDKGLPKLIVKELTWIDGWPSVKAMD</sequence>
<dbReference type="PIRSF" id="PIRSF026534">
    <property type="entry name" value="Endo_alpha-L-arabinosidase"/>
    <property type="match status" value="1"/>
</dbReference>
<evidence type="ECO:0000313" key="10">
    <source>
        <dbReference type="EMBL" id="KJD34417.1"/>
    </source>
</evidence>
<evidence type="ECO:0000256" key="7">
    <source>
        <dbReference type="PIRSR" id="PIRSR026534-2"/>
    </source>
</evidence>
<keyword evidence="4 5" id="KW-0326">Glycosidase</keyword>
<feature type="binding site" evidence="7">
    <location>
        <begin position="167"/>
        <end position="169"/>
    </location>
    <ligand>
        <name>substrate</name>
    </ligand>
</feature>
<dbReference type="CDD" id="cd18830">
    <property type="entry name" value="GH43_CjArb43A-like"/>
    <property type="match status" value="1"/>
</dbReference>
<protein>
    <submittedName>
        <fullName evidence="10">ABC transporter substrate-binding protein</fullName>
    </submittedName>
</protein>
<dbReference type="UniPathway" id="UPA00667"/>
<dbReference type="OrthoDB" id="9801455at2"/>
<keyword evidence="11" id="KW-1185">Reference proteome</keyword>
<dbReference type="InterPro" id="IPR016840">
    <property type="entry name" value="Glyco_hydro_43_endo_a_Ara-ase"/>
</dbReference>
<gene>
    <name evidence="10" type="ORF">PK35_01040</name>
</gene>
<evidence type="ECO:0000256" key="9">
    <source>
        <dbReference type="SAM" id="SignalP"/>
    </source>
</evidence>
<dbReference type="Gene3D" id="2.115.10.20">
    <property type="entry name" value="Glycosyl hydrolase domain, family 43"/>
    <property type="match status" value="1"/>
</dbReference>
<dbReference type="SUPFAM" id="SSF75005">
    <property type="entry name" value="Arabinanase/levansucrase/invertase"/>
    <property type="match status" value="1"/>
</dbReference>